<feature type="region of interest" description="Disordered" evidence="1">
    <location>
        <begin position="59"/>
        <end position="100"/>
    </location>
</feature>
<evidence type="ECO:0000313" key="2">
    <source>
        <dbReference type="EMBL" id="KAF6407373.1"/>
    </source>
</evidence>
<dbReference type="EMBL" id="JACASF010000021">
    <property type="protein sequence ID" value="KAF6407373.1"/>
    <property type="molecule type" value="Genomic_DNA"/>
</dbReference>
<name>A0A7J8C946_MOLMO</name>
<sequence length="120" mass="12735">MSKGWAGRPKPCGTQRGDLTSPGAVQTGLRGPQNQPCWAFEWSLEARASVCWRSRPRVGWWEPSRPTQETGSTSPEALCAGVGTQPTPTTGGALIPQGASPESVVSSLRLGHPWVRAGEV</sequence>
<evidence type="ECO:0000256" key="1">
    <source>
        <dbReference type="SAM" id="MobiDB-lite"/>
    </source>
</evidence>
<accession>A0A7J8C946</accession>
<feature type="compositionally biased region" description="Polar residues" evidence="1">
    <location>
        <begin position="65"/>
        <end position="75"/>
    </location>
</feature>
<feature type="region of interest" description="Disordered" evidence="1">
    <location>
        <begin position="1"/>
        <end position="32"/>
    </location>
</feature>
<proteinExistence type="predicted"/>
<dbReference type="InParanoid" id="A0A7J8C946"/>
<gene>
    <name evidence="2" type="ORF">HJG59_009995</name>
</gene>
<keyword evidence="3" id="KW-1185">Reference proteome</keyword>
<protein>
    <submittedName>
        <fullName evidence="2">Uncharacterized protein</fullName>
    </submittedName>
</protein>
<comment type="caution">
    <text evidence="2">The sequence shown here is derived from an EMBL/GenBank/DDBJ whole genome shotgun (WGS) entry which is preliminary data.</text>
</comment>
<reference evidence="2 3" key="1">
    <citation type="journal article" date="2020" name="Nature">
        <title>Six reference-quality genomes reveal evolution of bat adaptations.</title>
        <authorList>
            <person name="Jebb D."/>
            <person name="Huang Z."/>
            <person name="Pippel M."/>
            <person name="Hughes G.M."/>
            <person name="Lavrichenko K."/>
            <person name="Devanna P."/>
            <person name="Winkler S."/>
            <person name="Jermiin L.S."/>
            <person name="Skirmuntt E.C."/>
            <person name="Katzourakis A."/>
            <person name="Burkitt-Gray L."/>
            <person name="Ray D.A."/>
            <person name="Sullivan K.A.M."/>
            <person name="Roscito J.G."/>
            <person name="Kirilenko B.M."/>
            <person name="Davalos L.M."/>
            <person name="Corthals A.P."/>
            <person name="Power M.L."/>
            <person name="Jones G."/>
            <person name="Ransome R.D."/>
            <person name="Dechmann D.K.N."/>
            <person name="Locatelli A.G."/>
            <person name="Puechmaille S.J."/>
            <person name="Fedrigo O."/>
            <person name="Jarvis E.D."/>
            <person name="Hiller M."/>
            <person name="Vernes S.C."/>
            <person name="Myers E.W."/>
            <person name="Teeling E.C."/>
        </authorList>
    </citation>
    <scope>NUCLEOTIDE SEQUENCE [LARGE SCALE GENOMIC DNA]</scope>
    <source>
        <strain evidence="2">MMolMol1</strain>
        <tissue evidence="2">Muscle</tissue>
    </source>
</reference>
<dbReference type="AlphaFoldDB" id="A0A7J8C946"/>
<dbReference type="Proteomes" id="UP000550707">
    <property type="component" value="Unassembled WGS sequence"/>
</dbReference>
<evidence type="ECO:0000313" key="3">
    <source>
        <dbReference type="Proteomes" id="UP000550707"/>
    </source>
</evidence>
<feature type="compositionally biased region" description="Low complexity" evidence="1">
    <location>
        <begin position="81"/>
        <end position="92"/>
    </location>
</feature>
<organism evidence="2 3">
    <name type="scientific">Molossus molossus</name>
    <name type="common">Pallas' mastiff bat</name>
    <name type="synonym">Vespertilio molossus</name>
    <dbReference type="NCBI Taxonomy" id="27622"/>
    <lineage>
        <taxon>Eukaryota</taxon>
        <taxon>Metazoa</taxon>
        <taxon>Chordata</taxon>
        <taxon>Craniata</taxon>
        <taxon>Vertebrata</taxon>
        <taxon>Euteleostomi</taxon>
        <taxon>Mammalia</taxon>
        <taxon>Eutheria</taxon>
        <taxon>Laurasiatheria</taxon>
        <taxon>Chiroptera</taxon>
        <taxon>Yangochiroptera</taxon>
        <taxon>Molossidae</taxon>
        <taxon>Molossus</taxon>
    </lineage>
</organism>